<proteinExistence type="predicted"/>
<evidence type="ECO:0000259" key="3">
    <source>
        <dbReference type="Pfam" id="PF03793"/>
    </source>
</evidence>
<feature type="signal peptide" evidence="2">
    <location>
        <begin position="1"/>
        <end position="22"/>
    </location>
</feature>
<evidence type="ECO:0000256" key="1">
    <source>
        <dbReference type="SAM" id="MobiDB-lite"/>
    </source>
</evidence>
<feature type="compositionally biased region" description="Low complexity" evidence="1">
    <location>
        <begin position="43"/>
        <end position="55"/>
    </location>
</feature>
<dbReference type="Gene3D" id="3.30.10.20">
    <property type="match status" value="1"/>
</dbReference>
<accession>A0A840ILV4</accession>
<organism evidence="4 5">
    <name type="scientific">Conexibacter arvalis</name>
    <dbReference type="NCBI Taxonomy" id="912552"/>
    <lineage>
        <taxon>Bacteria</taxon>
        <taxon>Bacillati</taxon>
        <taxon>Actinomycetota</taxon>
        <taxon>Thermoleophilia</taxon>
        <taxon>Solirubrobacterales</taxon>
        <taxon>Conexibacteraceae</taxon>
        <taxon>Conexibacter</taxon>
    </lineage>
</organism>
<dbReference type="CDD" id="cd06577">
    <property type="entry name" value="PASTA_pknB"/>
    <property type="match status" value="1"/>
</dbReference>
<dbReference type="Pfam" id="PF03793">
    <property type="entry name" value="PASTA"/>
    <property type="match status" value="1"/>
</dbReference>
<protein>
    <submittedName>
        <fullName evidence="4">PBP1b-binding outer membrane lipoprotein LpoB</fullName>
    </submittedName>
</protein>
<reference evidence="4 5" key="1">
    <citation type="submission" date="2020-08" db="EMBL/GenBank/DDBJ databases">
        <title>Genomic Encyclopedia of Archaeal and Bacterial Type Strains, Phase II (KMG-II): from individual species to whole genera.</title>
        <authorList>
            <person name="Goeker M."/>
        </authorList>
    </citation>
    <scope>NUCLEOTIDE SEQUENCE [LARGE SCALE GENOMIC DNA]</scope>
    <source>
        <strain evidence="4 5">DSM 23288</strain>
    </source>
</reference>
<evidence type="ECO:0000256" key="2">
    <source>
        <dbReference type="SAM" id="SignalP"/>
    </source>
</evidence>
<evidence type="ECO:0000313" key="4">
    <source>
        <dbReference type="EMBL" id="MBB4664964.1"/>
    </source>
</evidence>
<dbReference type="Proteomes" id="UP000585272">
    <property type="component" value="Unassembled WGS sequence"/>
</dbReference>
<dbReference type="RefSeq" id="WP_246345837.1">
    <property type="nucleotide sequence ID" value="NZ_JACHNU010000010.1"/>
</dbReference>
<dbReference type="PROSITE" id="PS51257">
    <property type="entry name" value="PROKAR_LIPOPROTEIN"/>
    <property type="match status" value="1"/>
</dbReference>
<feature type="chain" id="PRO_5032507904" evidence="2">
    <location>
        <begin position="23"/>
        <end position="147"/>
    </location>
</feature>
<keyword evidence="4" id="KW-0449">Lipoprotein</keyword>
<dbReference type="EMBL" id="JACHNU010000010">
    <property type="protein sequence ID" value="MBB4664964.1"/>
    <property type="molecule type" value="Genomic_DNA"/>
</dbReference>
<dbReference type="AlphaFoldDB" id="A0A840ILV4"/>
<feature type="region of interest" description="Disordered" evidence="1">
    <location>
        <begin position="43"/>
        <end position="72"/>
    </location>
</feature>
<gene>
    <name evidence="4" type="ORF">BDZ31_004583</name>
</gene>
<feature type="domain" description="PASTA" evidence="3">
    <location>
        <begin position="76"/>
        <end position="140"/>
    </location>
</feature>
<sequence>MTKILISSAAFVALLVAGCGSSSESEQPVAQTVVTVVKETVVEKPAAPTAEPKPAVSKPEAEPIAKPKPKPAANLIKVPNVVGENHQYAQDTMQAAGLYMLDERDATGQGRMLVWDRNWVVVEQDPPAGTMVDEDATITLSSKKEGE</sequence>
<comment type="caution">
    <text evidence="4">The sequence shown here is derived from an EMBL/GenBank/DDBJ whole genome shotgun (WGS) entry which is preliminary data.</text>
</comment>
<dbReference type="InterPro" id="IPR005543">
    <property type="entry name" value="PASTA_dom"/>
</dbReference>
<keyword evidence="5" id="KW-1185">Reference proteome</keyword>
<evidence type="ECO:0000313" key="5">
    <source>
        <dbReference type="Proteomes" id="UP000585272"/>
    </source>
</evidence>
<name>A0A840ILV4_9ACTN</name>
<keyword evidence="2" id="KW-0732">Signal</keyword>